<accession>A0A931BVJ6</accession>
<name>A0A931BVJ6_9HYPH</name>
<protein>
    <submittedName>
        <fullName evidence="2">Ribonuclease Z</fullName>
    </submittedName>
</protein>
<dbReference type="Gene3D" id="3.60.15.10">
    <property type="entry name" value="Ribonuclease Z/Hydroxyacylglutathione hydrolase-like"/>
    <property type="match status" value="1"/>
</dbReference>
<dbReference type="RefSeq" id="WP_196272627.1">
    <property type="nucleotide sequence ID" value="NZ_JADQDO010000007.1"/>
</dbReference>
<keyword evidence="3" id="KW-1185">Reference proteome</keyword>
<proteinExistence type="predicted"/>
<dbReference type="PANTHER" id="PTHR46018:SF7">
    <property type="entry name" value="RIBONUCLEASE Z"/>
    <property type="match status" value="1"/>
</dbReference>
<dbReference type="SUPFAM" id="SSF56281">
    <property type="entry name" value="Metallo-hydrolase/oxidoreductase"/>
    <property type="match status" value="1"/>
</dbReference>
<dbReference type="Proteomes" id="UP000599312">
    <property type="component" value="Unassembled WGS sequence"/>
</dbReference>
<dbReference type="GO" id="GO:0042781">
    <property type="term" value="F:3'-tRNA processing endoribonuclease activity"/>
    <property type="evidence" value="ECO:0007669"/>
    <property type="project" value="TreeGrafter"/>
</dbReference>
<dbReference type="EMBL" id="JADQDO010000007">
    <property type="protein sequence ID" value="MBF9234640.1"/>
    <property type="molecule type" value="Genomic_DNA"/>
</dbReference>
<evidence type="ECO:0000313" key="2">
    <source>
        <dbReference type="EMBL" id="MBF9234640.1"/>
    </source>
</evidence>
<comment type="caution">
    <text evidence="2">The sequence shown here is derived from an EMBL/GenBank/DDBJ whole genome shotgun (WGS) entry which is preliminary data.</text>
</comment>
<gene>
    <name evidence="2" type="ORF">I2H38_14785</name>
</gene>
<sequence>MSWLIQPRLINGPFDDPGLYIDFRYGHRAFLFDLGDLAPLSSRELMRVSHVFVSHTHIDHFAGFDRLLRICLHRPGPLHLVGPPGFIDRVEHKLQGFTWNLVNETSVDFQLHVSEFHEPLIARAAHFAARQAFRRQEVPCPDLPVGVVLAENDFHVEAVALDHGIPSLAFGLRETTRVNVRRDALKGLRLPTGPWLNDAKAMVRAGIEAGELDIPELGKVPLSAIKDRLFFVGPGQSLAYVTDTAISPENERKILSLARDVDHLFIEAVFPERDRALALEAHHLTASEAGRLAHAAHVRRMTVFHHSTRYLAEGDALRAEAIRAFRPV</sequence>
<dbReference type="InterPro" id="IPR036866">
    <property type="entry name" value="RibonucZ/Hydroxyglut_hydro"/>
</dbReference>
<reference evidence="2" key="1">
    <citation type="submission" date="2020-11" db="EMBL/GenBank/DDBJ databases">
        <authorList>
            <person name="Kim M.K."/>
        </authorList>
    </citation>
    <scope>NUCLEOTIDE SEQUENCE</scope>
    <source>
        <strain evidence="2">BT350</strain>
    </source>
</reference>
<feature type="domain" description="Metallo-beta-lactamase" evidence="1">
    <location>
        <begin position="42"/>
        <end position="150"/>
    </location>
</feature>
<organism evidence="2 3">
    <name type="scientific">Microvirga alba</name>
    <dbReference type="NCBI Taxonomy" id="2791025"/>
    <lineage>
        <taxon>Bacteria</taxon>
        <taxon>Pseudomonadati</taxon>
        <taxon>Pseudomonadota</taxon>
        <taxon>Alphaproteobacteria</taxon>
        <taxon>Hyphomicrobiales</taxon>
        <taxon>Methylobacteriaceae</taxon>
        <taxon>Microvirga</taxon>
    </lineage>
</organism>
<dbReference type="Pfam" id="PF12706">
    <property type="entry name" value="Lactamase_B_2"/>
    <property type="match status" value="1"/>
</dbReference>
<evidence type="ECO:0000313" key="3">
    <source>
        <dbReference type="Proteomes" id="UP000599312"/>
    </source>
</evidence>
<dbReference type="NCBIfam" id="NF002558">
    <property type="entry name" value="PRK02126.1"/>
    <property type="match status" value="1"/>
</dbReference>
<evidence type="ECO:0000259" key="1">
    <source>
        <dbReference type="Pfam" id="PF12706"/>
    </source>
</evidence>
<dbReference type="AlphaFoldDB" id="A0A931BVJ6"/>
<dbReference type="PANTHER" id="PTHR46018">
    <property type="entry name" value="ZINC PHOSPHODIESTERASE ELAC PROTEIN 1"/>
    <property type="match status" value="1"/>
</dbReference>
<dbReference type="InterPro" id="IPR001279">
    <property type="entry name" value="Metallo-B-lactamas"/>
</dbReference>